<evidence type="ECO:0000313" key="3">
    <source>
        <dbReference type="Proteomes" id="UP000019140"/>
    </source>
</evidence>
<name>W4M7U7_9BACT</name>
<feature type="transmembrane region" description="Helical" evidence="1">
    <location>
        <begin position="25"/>
        <end position="43"/>
    </location>
</feature>
<protein>
    <submittedName>
        <fullName evidence="2">Uncharacterized protein</fullName>
    </submittedName>
</protein>
<dbReference type="Proteomes" id="UP000019140">
    <property type="component" value="Unassembled WGS sequence"/>
</dbReference>
<feature type="transmembrane region" description="Helical" evidence="1">
    <location>
        <begin position="296"/>
        <end position="313"/>
    </location>
</feature>
<dbReference type="HOGENOM" id="CLU_065106_0_0_7"/>
<feature type="transmembrane region" description="Helical" evidence="1">
    <location>
        <begin position="97"/>
        <end position="118"/>
    </location>
</feature>
<dbReference type="AlphaFoldDB" id="W4M7U7"/>
<feature type="transmembrane region" description="Helical" evidence="1">
    <location>
        <begin position="237"/>
        <end position="255"/>
    </location>
</feature>
<feature type="transmembrane region" description="Helical" evidence="1">
    <location>
        <begin position="172"/>
        <end position="192"/>
    </location>
</feature>
<dbReference type="EMBL" id="AZHX01000885">
    <property type="protein sequence ID" value="ETX05717.1"/>
    <property type="molecule type" value="Genomic_DNA"/>
</dbReference>
<sequence>MRHAKASTPEITAPNTAALARYHAAFDWTMVFLSVWLLGGAYVDGWAHNHGKVDDTFFTPWHALFYSGYLVVACYLVGQSIRRIIRGAPWRQALPPGYGWSLAGAVIFWFGGVGDLIWHTLFGIEEDVDALFSPTHLTLAVAVWLIVGGPFRAAWHRAHDATASAVTQLPMLLSAAFMLSTITFIIQIAHPLSNHWIGGDMPSFHPWLYQEMGVMTFLWDAALLTSFILFLIRRGHLLPGAFTMLLTINAIGMGFLLTGQPFPVEHLYARIAAGIIADLLYVWLRPSTQRLRALRGFAFAVPVLTTATYVLAVDLTEGLWWSIHLWAGVMVLTGVVGLLCSYLLVPPLGSLDANQFSTDKPGTLRK</sequence>
<gene>
    <name evidence="2" type="ORF">ETSY2_21325</name>
</gene>
<comment type="caution">
    <text evidence="2">The sequence shown here is derived from an EMBL/GenBank/DDBJ whole genome shotgun (WGS) entry which is preliminary data.</text>
</comment>
<feature type="transmembrane region" description="Helical" evidence="1">
    <location>
        <begin position="212"/>
        <end position="232"/>
    </location>
</feature>
<organism evidence="2 3">
    <name type="scientific">Candidatus Entotheonella gemina</name>
    <dbReference type="NCBI Taxonomy" id="1429439"/>
    <lineage>
        <taxon>Bacteria</taxon>
        <taxon>Pseudomonadati</taxon>
        <taxon>Nitrospinota/Tectimicrobiota group</taxon>
        <taxon>Candidatus Tectimicrobiota</taxon>
        <taxon>Candidatus Entotheonellia</taxon>
        <taxon>Candidatus Entotheonellales</taxon>
        <taxon>Candidatus Entotheonellaceae</taxon>
        <taxon>Candidatus Entotheonella</taxon>
    </lineage>
</organism>
<keyword evidence="1" id="KW-1133">Transmembrane helix</keyword>
<feature type="transmembrane region" description="Helical" evidence="1">
    <location>
        <begin position="267"/>
        <end position="284"/>
    </location>
</feature>
<proteinExistence type="predicted"/>
<keyword evidence="1" id="KW-0812">Transmembrane</keyword>
<feature type="transmembrane region" description="Helical" evidence="1">
    <location>
        <begin position="130"/>
        <end position="151"/>
    </location>
</feature>
<evidence type="ECO:0000256" key="1">
    <source>
        <dbReference type="SAM" id="Phobius"/>
    </source>
</evidence>
<keyword evidence="3" id="KW-1185">Reference proteome</keyword>
<keyword evidence="1" id="KW-0472">Membrane</keyword>
<feature type="transmembrane region" description="Helical" evidence="1">
    <location>
        <begin position="319"/>
        <end position="345"/>
    </location>
</feature>
<reference evidence="2 3" key="1">
    <citation type="journal article" date="2014" name="Nature">
        <title>An environmental bacterial taxon with a large and distinct metabolic repertoire.</title>
        <authorList>
            <person name="Wilson M.C."/>
            <person name="Mori T."/>
            <person name="Ruckert C."/>
            <person name="Uria A.R."/>
            <person name="Helf M.J."/>
            <person name="Takada K."/>
            <person name="Gernert C."/>
            <person name="Steffens U.A."/>
            <person name="Heycke N."/>
            <person name="Schmitt S."/>
            <person name="Rinke C."/>
            <person name="Helfrich E.J."/>
            <person name="Brachmann A.O."/>
            <person name="Gurgui C."/>
            <person name="Wakimoto T."/>
            <person name="Kracht M."/>
            <person name="Crusemann M."/>
            <person name="Hentschel U."/>
            <person name="Abe I."/>
            <person name="Matsunaga S."/>
            <person name="Kalinowski J."/>
            <person name="Takeyama H."/>
            <person name="Piel J."/>
        </authorList>
    </citation>
    <scope>NUCLEOTIDE SEQUENCE [LARGE SCALE GENOMIC DNA]</scope>
    <source>
        <strain evidence="3">TSY2</strain>
    </source>
</reference>
<dbReference type="PATRIC" id="fig|1429439.4.peg.3621"/>
<evidence type="ECO:0000313" key="2">
    <source>
        <dbReference type="EMBL" id="ETX05717.1"/>
    </source>
</evidence>
<accession>W4M7U7</accession>
<feature type="transmembrane region" description="Helical" evidence="1">
    <location>
        <begin position="63"/>
        <end position="85"/>
    </location>
</feature>